<evidence type="ECO:0000256" key="5">
    <source>
        <dbReference type="ARBA" id="ARBA00023136"/>
    </source>
</evidence>
<dbReference type="PANTHER" id="PTHR33885:SF3">
    <property type="entry name" value="PHAGE SHOCK PROTEIN C"/>
    <property type="match status" value="1"/>
</dbReference>
<evidence type="ECO:0000256" key="3">
    <source>
        <dbReference type="ARBA" id="ARBA00022692"/>
    </source>
</evidence>
<feature type="transmembrane region" description="Helical" evidence="6">
    <location>
        <begin position="282"/>
        <end position="303"/>
    </location>
</feature>
<proteinExistence type="predicted"/>
<dbReference type="RefSeq" id="WP_252115145.1">
    <property type="nucleotide sequence ID" value="NZ_JAMSCK010000006.1"/>
</dbReference>
<evidence type="ECO:0000259" key="7">
    <source>
        <dbReference type="Pfam" id="PF04024"/>
    </source>
</evidence>
<dbReference type="InterPro" id="IPR052027">
    <property type="entry name" value="PspC"/>
</dbReference>
<dbReference type="Pfam" id="PF04024">
    <property type="entry name" value="PspC"/>
    <property type="match status" value="1"/>
</dbReference>
<protein>
    <submittedName>
        <fullName evidence="10">PspC domain-containing protein</fullName>
    </submittedName>
</protein>
<evidence type="ECO:0000256" key="6">
    <source>
        <dbReference type="SAM" id="Phobius"/>
    </source>
</evidence>
<evidence type="ECO:0000313" key="10">
    <source>
        <dbReference type="EMBL" id="MCM8570705.1"/>
    </source>
</evidence>
<sequence>MNKTVNINLAGIFFHIDEDAYAKLQRYLEAIRHSFSNTQGRDEIISDIEARIAELFNEKIKNERQVISIKEVEEVIAIMGQPEDYMVDEEIFEDEPKRSESTKTVGKKLFRDPETGYIGGVSSGLGHYLGIEAIWVRLLWILLTIFSSGAFVLIYIAFWIFVPEAKTTADKLAMRGEEVTISNIEKKIREGFHEVSDSIKNVDYERYGKQASAGASSAATTLGNIIKFCLKLFVKFVGILLLLIAGSTLIALFVGLFAVGTFGIIEAPWTDYVEMVNTGAPLWVLSLLCFFAVGIPFFFLFVLGLKILVKNLRSIGRIALLTLLGVWLISIIGLSVIGVSQATNRAFDGDVANTEKLTIMPTDTVFLRMRNNPEYTGRTWRSSDFRIAYDNGNKVLVGNDIRLIVKSTKDSLAKIEVVKSAEGKDFQDARERAENINYSTSLIGNELLLDSYFTTDSNYGYRDQEVQVTLFLPEGTTLYADENTSSFHRNADYFGDILISGEEGHFLKVIENETSCEDCPVDTWEDSDDDTWDESNEDWDSSDDFNARIKVNDEELNIRVNDKGVKVNDQKVDRVRIDSNGIEINN</sequence>
<feature type="domain" description="PspC-related ToastRack" evidence="9">
    <location>
        <begin position="390"/>
        <end position="521"/>
    </location>
</feature>
<keyword evidence="11" id="KW-1185">Reference proteome</keyword>
<reference evidence="10" key="1">
    <citation type="submission" date="2022-06" db="EMBL/GenBank/DDBJ databases">
        <title>Gramella sediminis sp. nov., isolated from deep-sea sediment of the Indian Ocean.</title>
        <authorList>
            <person name="Yang L."/>
        </authorList>
    </citation>
    <scope>NUCLEOTIDE SEQUENCE</scope>
    <source>
        <strain evidence="10">HMD3159</strain>
    </source>
</reference>
<comment type="caution">
    <text evidence="10">The sequence shown here is derived from an EMBL/GenBank/DDBJ whole genome shotgun (WGS) entry which is preliminary data.</text>
</comment>
<feature type="transmembrane region" description="Helical" evidence="6">
    <location>
        <begin position="315"/>
        <end position="337"/>
    </location>
</feature>
<keyword evidence="3 6" id="KW-0812">Transmembrane</keyword>
<evidence type="ECO:0000256" key="1">
    <source>
        <dbReference type="ARBA" id="ARBA00004162"/>
    </source>
</evidence>
<feature type="domain" description="PspC-related transmembrane region" evidence="8">
    <location>
        <begin position="205"/>
        <end position="344"/>
    </location>
</feature>
<evidence type="ECO:0000256" key="2">
    <source>
        <dbReference type="ARBA" id="ARBA00022475"/>
    </source>
</evidence>
<dbReference type="InterPro" id="IPR007168">
    <property type="entry name" value="Phageshock_PspC_N"/>
</dbReference>
<evidence type="ECO:0000259" key="8">
    <source>
        <dbReference type="Pfam" id="PF22571"/>
    </source>
</evidence>
<feature type="transmembrane region" description="Helical" evidence="6">
    <location>
        <begin position="236"/>
        <end position="262"/>
    </location>
</feature>
<keyword evidence="5 6" id="KW-0472">Membrane</keyword>
<evidence type="ECO:0000259" key="9">
    <source>
        <dbReference type="Pfam" id="PF22744"/>
    </source>
</evidence>
<keyword evidence="2" id="KW-1003">Cell membrane</keyword>
<evidence type="ECO:0000256" key="4">
    <source>
        <dbReference type="ARBA" id="ARBA00022989"/>
    </source>
</evidence>
<dbReference type="Proteomes" id="UP001155077">
    <property type="component" value="Unassembled WGS sequence"/>
</dbReference>
<dbReference type="InterPro" id="IPR054321">
    <property type="entry name" value="PspC-rel_TM"/>
</dbReference>
<organism evidence="10 11">
    <name type="scientific">Gramella jeungdoensis</name>
    <dbReference type="NCBI Taxonomy" id="708091"/>
    <lineage>
        <taxon>Bacteria</taxon>
        <taxon>Pseudomonadati</taxon>
        <taxon>Bacteroidota</taxon>
        <taxon>Flavobacteriia</taxon>
        <taxon>Flavobacteriales</taxon>
        <taxon>Flavobacteriaceae</taxon>
        <taxon>Christiangramia</taxon>
    </lineage>
</organism>
<evidence type="ECO:0000313" key="11">
    <source>
        <dbReference type="Proteomes" id="UP001155077"/>
    </source>
</evidence>
<accession>A0ABT0Z659</accession>
<feature type="transmembrane region" description="Helical" evidence="6">
    <location>
        <begin position="138"/>
        <end position="162"/>
    </location>
</feature>
<dbReference type="EMBL" id="JAMSCK010000006">
    <property type="protein sequence ID" value="MCM8570705.1"/>
    <property type="molecule type" value="Genomic_DNA"/>
</dbReference>
<keyword evidence="4 6" id="KW-1133">Transmembrane helix</keyword>
<dbReference type="InterPro" id="IPR054319">
    <property type="entry name" value="PspC-rel_ToastRack"/>
</dbReference>
<feature type="domain" description="Phage shock protein PspC N-terminal" evidence="7">
    <location>
        <begin position="107"/>
        <end position="165"/>
    </location>
</feature>
<name>A0ABT0Z659_9FLAO</name>
<dbReference type="Pfam" id="PF22571">
    <property type="entry name" value="LiaI-LiaF-TM_PspC"/>
    <property type="match status" value="1"/>
</dbReference>
<dbReference type="Pfam" id="PF22744">
    <property type="entry name" value="Toast-rack_PspC-Cterm"/>
    <property type="match status" value="1"/>
</dbReference>
<gene>
    <name evidence="10" type="ORF">NE848_15020</name>
</gene>
<comment type="subcellular location">
    <subcellularLocation>
        <location evidence="1">Cell membrane</location>
        <topology evidence="1">Single-pass membrane protein</topology>
    </subcellularLocation>
</comment>
<dbReference type="PANTHER" id="PTHR33885">
    <property type="entry name" value="PHAGE SHOCK PROTEIN C"/>
    <property type="match status" value="1"/>
</dbReference>